<dbReference type="KEGG" id="ams:AMIS_63470"/>
<dbReference type="AlphaFoldDB" id="I0HEY0"/>
<dbReference type="STRING" id="512565.AMIS_63470"/>
<dbReference type="PATRIC" id="fig|512565.3.peg.6348"/>
<dbReference type="HOGENOM" id="CLU_1259223_0_0_11"/>
<feature type="transmembrane region" description="Helical" evidence="1">
    <location>
        <begin position="12"/>
        <end position="39"/>
    </location>
</feature>
<reference evidence="2 3" key="1">
    <citation type="submission" date="2012-02" db="EMBL/GenBank/DDBJ databases">
        <title>Complete genome sequence of Actinoplanes missouriensis 431 (= NBRC 102363).</title>
        <authorList>
            <person name="Ohnishi Y."/>
            <person name="Ishikawa J."/>
            <person name="Sekine M."/>
            <person name="Hosoyama A."/>
            <person name="Harada T."/>
            <person name="Narita H."/>
            <person name="Hata T."/>
            <person name="Konno Y."/>
            <person name="Tutikane K."/>
            <person name="Fujita N."/>
            <person name="Horinouchi S."/>
            <person name="Hayakawa M."/>
        </authorList>
    </citation>
    <scope>NUCLEOTIDE SEQUENCE [LARGE SCALE GENOMIC DNA]</scope>
    <source>
        <strain evidence="3">ATCC 14538 / DSM 43046 / CBS 188.64 / JCM 3121 / NBRC 102363 / NCIMB 12654 / NRRL B-3342 / UNCC 431</strain>
    </source>
</reference>
<keyword evidence="3" id="KW-1185">Reference proteome</keyword>
<keyword evidence="1" id="KW-1133">Transmembrane helix</keyword>
<proteinExistence type="predicted"/>
<gene>
    <name evidence="2" type="ordered locus">AMIS_63470</name>
</gene>
<keyword evidence="1" id="KW-0812">Transmembrane</keyword>
<evidence type="ECO:0000313" key="2">
    <source>
        <dbReference type="EMBL" id="BAL91567.1"/>
    </source>
</evidence>
<dbReference type="EMBL" id="AP012319">
    <property type="protein sequence ID" value="BAL91567.1"/>
    <property type="molecule type" value="Genomic_DNA"/>
</dbReference>
<dbReference type="eggNOG" id="ENOG5032CGP">
    <property type="taxonomic scope" value="Bacteria"/>
</dbReference>
<dbReference type="RefSeq" id="WP_014446453.1">
    <property type="nucleotide sequence ID" value="NC_017093.1"/>
</dbReference>
<dbReference type="Proteomes" id="UP000007882">
    <property type="component" value="Chromosome"/>
</dbReference>
<protein>
    <submittedName>
        <fullName evidence="2">Uncharacterized protein</fullName>
    </submittedName>
</protein>
<dbReference type="InterPro" id="IPR045728">
    <property type="entry name" value="DUF6082"/>
</dbReference>
<accession>I0HEY0</accession>
<name>I0HEY0_ACTM4</name>
<keyword evidence="1" id="KW-0472">Membrane</keyword>
<evidence type="ECO:0000256" key="1">
    <source>
        <dbReference type="SAM" id="Phobius"/>
    </source>
</evidence>
<feature type="transmembrane region" description="Helical" evidence="1">
    <location>
        <begin position="51"/>
        <end position="72"/>
    </location>
</feature>
<sequence length="219" mass="24340">MAREHRRLTGLAPIAMGSAIAIAAILSPLLLAVISQFWHIDWPYLSEVGQAYGFASAMFSALALLAVSLSVIAQARSNHMARVQAFHTMQSSLVQIGLSDPAVYMPCYGASGPEDIKRSQQSLFCTLRANYWLAAFEQGELDEPLLRAEFAPEIYGNPVSRQWWETARPHWNFPTAPAHRKRMAEILDEEFSKHVPEDGMATDFIRRANLGPAEEDGQP</sequence>
<dbReference type="OrthoDB" id="3390190at2"/>
<evidence type="ECO:0000313" key="3">
    <source>
        <dbReference type="Proteomes" id="UP000007882"/>
    </source>
</evidence>
<dbReference type="Pfam" id="PF19560">
    <property type="entry name" value="DUF6082"/>
    <property type="match status" value="1"/>
</dbReference>
<organism evidence="2 3">
    <name type="scientific">Actinoplanes missouriensis (strain ATCC 14538 / DSM 43046 / CBS 188.64 / JCM 3121 / NBRC 102363 / NCIMB 12654 / NRRL B-3342 / UNCC 431)</name>
    <dbReference type="NCBI Taxonomy" id="512565"/>
    <lineage>
        <taxon>Bacteria</taxon>
        <taxon>Bacillati</taxon>
        <taxon>Actinomycetota</taxon>
        <taxon>Actinomycetes</taxon>
        <taxon>Micromonosporales</taxon>
        <taxon>Micromonosporaceae</taxon>
        <taxon>Actinoplanes</taxon>
    </lineage>
</organism>